<feature type="compositionally biased region" description="Basic and acidic residues" evidence="1">
    <location>
        <begin position="166"/>
        <end position="175"/>
    </location>
</feature>
<evidence type="ECO:0000313" key="3">
    <source>
        <dbReference type="Proteomes" id="UP001595528"/>
    </source>
</evidence>
<dbReference type="EMBL" id="JBHRTR010000029">
    <property type="protein sequence ID" value="MFC3228941.1"/>
    <property type="molecule type" value="Genomic_DNA"/>
</dbReference>
<evidence type="ECO:0000256" key="1">
    <source>
        <dbReference type="SAM" id="MobiDB-lite"/>
    </source>
</evidence>
<dbReference type="InterPro" id="IPR021395">
    <property type="entry name" value="DUF3035"/>
</dbReference>
<comment type="caution">
    <text evidence="2">The sequence shown here is derived from an EMBL/GenBank/DDBJ whole genome shotgun (WGS) entry which is preliminary data.</text>
</comment>
<proteinExistence type="predicted"/>
<dbReference type="Pfam" id="PF11233">
    <property type="entry name" value="DUF3035"/>
    <property type="match status" value="1"/>
</dbReference>
<feature type="region of interest" description="Disordered" evidence="1">
    <location>
        <begin position="162"/>
        <end position="194"/>
    </location>
</feature>
<reference evidence="3" key="1">
    <citation type="journal article" date="2019" name="Int. J. Syst. Evol. Microbiol.">
        <title>The Global Catalogue of Microorganisms (GCM) 10K type strain sequencing project: providing services to taxonomists for standard genome sequencing and annotation.</title>
        <authorList>
            <consortium name="The Broad Institute Genomics Platform"/>
            <consortium name="The Broad Institute Genome Sequencing Center for Infectious Disease"/>
            <person name="Wu L."/>
            <person name="Ma J."/>
        </authorList>
    </citation>
    <scope>NUCLEOTIDE SEQUENCE [LARGE SCALE GENOMIC DNA]</scope>
    <source>
        <strain evidence="3">KCTC 42964</strain>
    </source>
</reference>
<dbReference type="RefSeq" id="WP_379902593.1">
    <property type="nucleotide sequence ID" value="NZ_JBHRTR010000029.1"/>
</dbReference>
<name>A0ABV7L2R3_9PROT</name>
<keyword evidence="3" id="KW-1185">Reference proteome</keyword>
<dbReference type="Proteomes" id="UP001595528">
    <property type="component" value="Unassembled WGS sequence"/>
</dbReference>
<accession>A0ABV7L2R3</accession>
<feature type="region of interest" description="Disordered" evidence="1">
    <location>
        <begin position="56"/>
        <end position="78"/>
    </location>
</feature>
<sequence length="204" mass="21737">MVGNERGRPVRRAILVLAGLAMLAGLPGCDSVRNTFGLNKQPPDEFAVLSRAPLTLPPDFQLRPPDPGAPRPQEMQPEQQAQAAVFGTNAGVVPAPGGVAAPHAAGTANLSAGEQALLAQADAEDVDPSIRRVVNEETTALIERDQSFINKLVFWQAAQPPGEVVDPTKERDRLQETSARGQPPTTGTTPTIERRERGILEGIF</sequence>
<evidence type="ECO:0000313" key="2">
    <source>
        <dbReference type="EMBL" id="MFC3228941.1"/>
    </source>
</evidence>
<organism evidence="2 3">
    <name type="scientific">Marinibaculum pumilum</name>
    <dbReference type="NCBI Taxonomy" id="1766165"/>
    <lineage>
        <taxon>Bacteria</taxon>
        <taxon>Pseudomonadati</taxon>
        <taxon>Pseudomonadota</taxon>
        <taxon>Alphaproteobacteria</taxon>
        <taxon>Rhodospirillales</taxon>
        <taxon>Rhodospirillaceae</taxon>
        <taxon>Marinibaculum</taxon>
    </lineage>
</organism>
<gene>
    <name evidence="2" type="ORF">ACFOGJ_16980</name>
</gene>
<protein>
    <submittedName>
        <fullName evidence="2">DUF3035 domain-containing protein</fullName>
    </submittedName>
</protein>